<evidence type="ECO:0000313" key="2">
    <source>
        <dbReference type="EMBL" id="RDY01885.1"/>
    </source>
</evidence>
<dbReference type="AlphaFoldDB" id="A0A371HGI9"/>
<dbReference type="Proteomes" id="UP000257109">
    <property type="component" value="Unassembled WGS sequence"/>
</dbReference>
<evidence type="ECO:0000313" key="3">
    <source>
        <dbReference type="Proteomes" id="UP000257109"/>
    </source>
</evidence>
<dbReference type="SUPFAM" id="SSF56672">
    <property type="entry name" value="DNA/RNA polymerases"/>
    <property type="match status" value="1"/>
</dbReference>
<comment type="caution">
    <text evidence="2">The sequence shown here is derived from an EMBL/GenBank/DDBJ whole genome shotgun (WGS) entry which is preliminary data.</text>
</comment>
<organism evidence="2 3">
    <name type="scientific">Mucuna pruriens</name>
    <name type="common">Velvet bean</name>
    <name type="synonym">Dolichos pruriens</name>
    <dbReference type="NCBI Taxonomy" id="157652"/>
    <lineage>
        <taxon>Eukaryota</taxon>
        <taxon>Viridiplantae</taxon>
        <taxon>Streptophyta</taxon>
        <taxon>Embryophyta</taxon>
        <taxon>Tracheophyta</taxon>
        <taxon>Spermatophyta</taxon>
        <taxon>Magnoliopsida</taxon>
        <taxon>eudicotyledons</taxon>
        <taxon>Gunneridae</taxon>
        <taxon>Pentapetalae</taxon>
        <taxon>rosids</taxon>
        <taxon>fabids</taxon>
        <taxon>Fabales</taxon>
        <taxon>Fabaceae</taxon>
        <taxon>Papilionoideae</taxon>
        <taxon>50 kb inversion clade</taxon>
        <taxon>NPAAA clade</taxon>
        <taxon>indigoferoid/millettioid clade</taxon>
        <taxon>Phaseoleae</taxon>
        <taxon>Mucuna</taxon>
    </lineage>
</organism>
<name>A0A371HGI9_MUCPR</name>
<evidence type="ECO:0000259" key="1">
    <source>
        <dbReference type="Pfam" id="PF07727"/>
    </source>
</evidence>
<feature type="non-terminal residue" evidence="2">
    <location>
        <position position="254"/>
    </location>
</feature>
<gene>
    <name evidence="2" type="ORF">CR513_14732</name>
</gene>
<dbReference type="OrthoDB" id="411615at2759"/>
<sequence length="254" mass="29600">MSLQEFITHIIIEETNQKEFATIKTKALTTKANLVEDKLAQKRYDPKPYHKYKSKNKNSFPYASNTTFKRMGNYYICGKSGHHITQYRYRVVRNDNRPKSKANLVDKDDITARVVSQANLVINVNKWVEQAIRIEINSIKKNNTWKLVDLPGGEKAIQCKWIFKKKLNLDRSVDKYKARLIAKGFTQKLHIDYFDTFTLVARISSIWILISLELIHNLVIHQMDVKTTFLNVDLDEEIYMTQPEGCVVSGQENK</sequence>
<protein>
    <recommendedName>
        <fullName evidence="1">Reverse transcriptase Ty1/copia-type domain-containing protein</fullName>
    </recommendedName>
</protein>
<feature type="domain" description="Reverse transcriptase Ty1/copia-type" evidence="1">
    <location>
        <begin position="142"/>
        <end position="254"/>
    </location>
</feature>
<dbReference type="InterPro" id="IPR013103">
    <property type="entry name" value="RVT_2"/>
</dbReference>
<dbReference type="InterPro" id="IPR043502">
    <property type="entry name" value="DNA/RNA_pol_sf"/>
</dbReference>
<accession>A0A371HGI9</accession>
<proteinExistence type="predicted"/>
<reference evidence="2" key="1">
    <citation type="submission" date="2018-05" db="EMBL/GenBank/DDBJ databases">
        <title>Draft genome of Mucuna pruriens seed.</title>
        <authorList>
            <person name="Nnadi N.E."/>
            <person name="Vos R."/>
            <person name="Hasami M.H."/>
            <person name="Devisetty U.K."/>
            <person name="Aguiy J.C."/>
        </authorList>
    </citation>
    <scope>NUCLEOTIDE SEQUENCE [LARGE SCALE GENOMIC DNA]</scope>
    <source>
        <strain evidence="2">JCA_2017</strain>
    </source>
</reference>
<dbReference type="STRING" id="157652.A0A371HGI9"/>
<keyword evidence="3" id="KW-1185">Reference proteome</keyword>
<feature type="non-terminal residue" evidence="2">
    <location>
        <position position="1"/>
    </location>
</feature>
<dbReference type="Pfam" id="PF07727">
    <property type="entry name" value="RVT_2"/>
    <property type="match status" value="1"/>
</dbReference>
<dbReference type="EMBL" id="QJKJ01002656">
    <property type="protein sequence ID" value="RDY01885.1"/>
    <property type="molecule type" value="Genomic_DNA"/>
</dbReference>